<dbReference type="Proteomes" id="UP001472677">
    <property type="component" value="Unassembled WGS sequence"/>
</dbReference>
<evidence type="ECO:0000313" key="2">
    <source>
        <dbReference type="EMBL" id="KAK8599956.1"/>
    </source>
</evidence>
<organism evidence="2 3">
    <name type="scientific">Hibiscus sabdariffa</name>
    <name type="common">roselle</name>
    <dbReference type="NCBI Taxonomy" id="183260"/>
    <lineage>
        <taxon>Eukaryota</taxon>
        <taxon>Viridiplantae</taxon>
        <taxon>Streptophyta</taxon>
        <taxon>Embryophyta</taxon>
        <taxon>Tracheophyta</taxon>
        <taxon>Spermatophyta</taxon>
        <taxon>Magnoliopsida</taxon>
        <taxon>eudicotyledons</taxon>
        <taxon>Gunneridae</taxon>
        <taxon>Pentapetalae</taxon>
        <taxon>rosids</taxon>
        <taxon>malvids</taxon>
        <taxon>Malvales</taxon>
        <taxon>Malvaceae</taxon>
        <taxon>Malvoideae</taxon>
        <taxon>Hibiscus</taxon>
    </lineage>
</organism>
<dbReference type="CDD" id="cd06222">
    <property type="entry name" value="RNase_H_like"/>
    <property type="match status" value="1"/>
</dbReference>
<evidence type="ECO:0000313" key="3">
    <source>
        <dbReference type="Proteomes" id="UP001472677"/>
    </source>
</evidence>
<dbReference type="InterPro" id="IPR036397">
    <property type="entry name" value="RNaseH_sf"/>
</dbReference>
<proteinExistence type="predicted"/>
<accession>A0ABR2GBS8</accession>
<dbReference type="Pfam" id="PF13456">
    <property type="entry name" value="RVT_3"/>
    <property type="match status" value="1"/>
</dbReference>
<dbReference type="PANTHER" id="PTHR47723">
    <property type="entry name" value="OS05G0353850 PROTEIN"/>
    <property type="match status" value="1"/>
</dbReference>
<name>A0ABR2GBS8_9ROSI</name>
<dbReference type="PANTHER" id="PTHR47723:SF19">
    <property type="entry name" value="POLYNUCLEOTIDYL TRANSFERASE, RIBONUCLEASE H-LIKE SUPERFAMILY PROTEIN"/>
    <property type="match status" value="1"/>
</dbReference>
<protein>
    <recommendedName>
        <fullName evidence="1">RNase H type-1 domain-containing protein</fullName>
    </recommendedName>
</protein>
<dbReference type="InterPro" id="IPR044730">
    <property type="entry name" value="RNase_H-like_dom_plant"/>
</dbReference>
<reference evidence="2 3" key="1">
    <citation type="journal article" date="2024" name="G3 (Bethesda)">
        <title>Genome assembly of Hibiscus sabdariffa L. provides insights into metabolisms of medicinal natural products.</title>
        <authorList>
            <person name="Kim T."/>
        </authorList>
    </citation>
    <scope>NUCLEOTIDE SEQUENCE [LARGE SCALE GENOMIC DNA]</scope>
    <source>
        <strain evidence="2">TK-2024</strain>
        <tissue evidence="2">Old leaves</tissue>
    </source>
</reference>
<dbReference type="EMBL" id="JBBPBM010000001">
    <property type="protein sequence ID" value="KAK8599956.1"/>
    <property type="molecule type" value="Genomic_DNA"/>
</dbReference>
<dbReference type="InterPro" id="IPR053151">
    <property type="entry name" value="RNase_H-like"/>
</dbReference>
<dbReference type="InterPro" id="IPR002156">
    <property type="entry name" value="RNaseH_domain"/>
</dbReference>
<dbReference type="InterPro" id="IPR012337">
    <property type="entry name" value="RNaseH-like_sf"/>
</dbReference>
<dbReference type="Gene3D" id="3.30.420.10">
    <property type="entry name" value="Ribonuclease H-like superfamily/Ribonuclease H"/>
    <property type="match status" value="1"/>
</dbReference>
<gene>
    <name evidence="2" type="ORF">V6N12_049822</name>
</gene>
<comment type="caution">
    <text evidence="2">The sequence shown here is derived from an EMBL/GenBank/DDBJ whole genome shotgun (WGS) entry which is preliminary data.</text>
</comment>
<keyword evidence="3" id="KW-1185">Reference proteome</keyword>
<feature type="domain" description="RNase H type-1" evidence="1">
    <location>
        <begin position="293"/>
        <end position="368"/>
    </location>
</feature>
<evidence type="ECO:0000259" key="1">
    <source>
        <dbReference type="Pfam" id="PF13456"/>
    </source>
</evidence>
<sequence length="408" mass="44649">MNNNKFPPSVLPDKHGESDLLIAPTTVPYENMTMSIDPVVVSDPLNDGVWCDDDATLKAEAVRYYKSLFSFEQPPTSGPTVCNQFQHIDPISLSTLDVVPSSEEIHAALMEIAPLKAPGLSHRISEEVHSGAWSPFRFSRNGSPLSHLFFADDLILYGHASLANAATIDYVLSDFSLYSGHRVSKQKTLLYFSSSTLSYLRDSICSKLGFPVVDSLGKYLGVPVIHQRKSHNTFVFSSIHQSPTSTVQHNIAWAKHFGNSTTSPTSTNDALLTAPTIKWSPPPAPWICLNTDGSGILDGLTTTWQLGFEFVQVQSDCSKAISEISASNAYQNSSALIRSIHSLCQRAWNVEFIWIPGEANHAADCLTKSLPSSQLGLAVYTNPPDHIQLLLMRDADGIPYHRADSSSS</sequence>
<dbReference type="SUPFAM" id="SSF53098">
    <property type="entry name" value="Ribonuclease H-like"/>
    <property type="match status" value="1"/>
</dbReference>